<feature type="transmembrane region" description="Helical" evidence="7">
    <location>
        <begin position="357"/>
        <end position="375"/>
    </location>
</feature>
<evidence type="ECO:0000256" key="2">
    <source>
        <dbReference type="ARBA" id="ARBA00008572"/>
    </source>
</evidence>
<feature type="transmembrane region" description="Helical" evidence="7">
    <location>
        <begin position="492"/>
        <end position="511"/>
    </location>
</feature>
<dbReference type="Pfam" id="PF13906">
    <property type="entry name" value="AA_permease_C"/>
    <property type="match status" value="1"/>
</dbReference>
<evidence type="ECO:0000256" key="6">
    <source>
        <dbReference type="SAM" id="MobiDB-lite"/>
    </source>
</evidence>
<evidence type="ECO:0000313" key="10">
    <source>
        <dbReference type="Proteomes" id="UP001454036"/>
    </source>
</evidence>
<evidence type="ECO:0000256" key="5">
    <source>
        <dbReference type="ARBA" id="ARBA00023136"/>
    </source>
</evidence>
<dbReference type="PANTHER" id="PTHR43243:SF15">
    <property type="entry name" value="CATIONIC AMINO ACID TRANSPORTER 4, VACUOLAR"/>
    <property type="match status" value="1"/>
</dbReference>
<dbReference type="Proteomes" id="UP001454036">
    <property type="component" value="Unassembled WGS sequence"/>
</dbReference>
<evidence type="ECO:0000256" key="1">
    <source>
        <dbReference type="ARBA" id="ARBA00004141"/>
    </source>
</evidence>
<dbReference type="InterPro" id="IPR002293">
    <property type="entry name" value="AA/rel_permease1"/>
</dbReference>
<feature type="transmembrane region" description="Helical" evidence="7">
    <location>
        <begin position="462"/>
        <end position="486"/>
    </location>
</feature>
<feature type="transmembrane region" description="Helical" evidence="7">
    <location>
        <begin position="531"/>
        <end position="548"/>
    </location>
</feature>
<feature type="transmembrane region" description="Helical" evidence="7">
    <location>
        <begin position="261"/>
        <end position="287"/>
    </location>
</feature>
<dbReference type="GO" id="GO:0016020">
    <property type="term" value="C:membrane"/>
    <property type="evidence" value="ECO:0007669"/>
    <property type="project" value="UniProtKB-SubCell"/>
</dbReference>
<evidence type="ECO:0000256" key="3">
    <source>
        <dbReference type="ARBA" id="ARBA00022692"/>
    </source>
</evidence>
<dbReference type="InterPro" id="IPR029485">
    <property type="entry name" value="CAT_C"/>
</dbReference>
<dbReference type="AlphaFoldDB" id="A0AAV3Q226"/>
<feature type="transmembrane region" description="Helical" evidence="7">
    <location>
        <begin position="64"/>
        <end position="83"/>
    </location>
</feature>
<dbReference type="Pfam" id="PF13520">
    <property type="entry name" value="AA_permease_2"/>
    <property type="match status" value="1"/>
</dbReference>
<feature type="transmembrane region" description="Helical" evidence="7">
    <location>
        <begin position="554"/>
        <end position="572"/>
    </location>
</feature>
<keyword evidence="4 7" id="KW-1133">Transmembrane helix</keyword>
<dbReference type="Gene3D" id="1.20.1740.10">
    <property type="entry name" value="Amino acid/polyamine transporter I"/>
    <property type="match status" value="1"/>
</dbReference>
<feature type="transmembrane region" description="Helical" evidence="7">
    <location>
        <begin position="153"/>
        <end position="175"/>
    </location>
</feature>
<evidence type="ECO:0000256" key="7">
    <source>
        <dbReference type="SAM" id="Phobius"/>
    </source>
</evidence>
<keyword evidence="10" id="KW-1185">Reference proteome</keyword>
<evidence type="ECO:0000259" key="8">
    <source>
        <dbReference type="Pfam" id="PF13906"/>
    </source>
</evidence>
<feature type="region of interest" description="Disordered" evidence="6">
    <location>
        <begin position="1"/>
        <end position="21"/>
    </location>
</feature>
<feature type="domain" description="Cationic amino acid transporter C-terminal" evidence="8">
    <location>
        <begin position="527"/>
        <end position="577"/>
    </location>
</feature>
<dbReference type="GO" id="GO:0015171">
    <property type="term" value="F:amino acid transmembrane transporter activity"/>
    <property type="evidence" value="ECO:0007669"/>
    <property type="project" value="TreeGrafter"/>
</dbReference>
<protein>
    <submittedName>
        <fullName evidence="9">Amino acid transporter</fullName>
    </submittedName>
</protein>
<dbReference type="EMBL" id="BAABME010003265">
    <property type="protein sequence ID" value="GAA0158122.1"/>
    <property type="molecule type" value="Genomic_DNA"/>
</dbReference>
<proteinExistence type="inferred from homology"/>
<keyword evidence="5 7" id="KW-0472">Membrane</keyword>
<accession>A0AAV3Q226</accession>
<organism evidence="9 10">
    <name type="scientific">Lithospermum erythrorhizon</name>
    <name type="common">Purple gromwell</name>
    <name type="synonym">Lithospermum officinale var. erythrorhizon</name>
    <dbReference type="NCBI Taxonomy" id="34254"/>
    <lineage>
        <taxon>Eukaryota</taxon>
        <taxon>Viridiplantae</taxon>
        <taxon>Streptophyta</taxon>
        <taxon>Embryophyta</taxon>
        <taxon>Tracheophyta</taxon>
        <taxon>Spermatophyta</taxon>
        <taxon>Magnoliopsida</taxon>
        <taxon>eudicotyledons</taxon>
        <taxon>Gunneridae</taxon>
        <taxon>Pentapetalae</taxon>
        <taxon>asterids</taxon>
        <taxon>lamiids</taxon>
        <taxon>Boraginales</taxon>
        <taxon>Boraginaceae</taxon>
        <taxon>Boraginoideae</taxon>
        <taxon>Lithospermeae</taxon>
        <taxon>Lithospermum</taxon>
    </lineage>
</organism>
<dbReference type="PANTHER" id="PTHR43243">
    <property type="entry name" value="INNER MEMBRANE TRANSPORTER YGJI-RELATED"/>
    <property type="match status" value="1"/>
</dbReference>
<sequence length="587" mass="62340">MSTLFRRKRIDSGGQATRSSHARRQLARRLSALDLVAIGVGSTIGAGVYILVGTVAREHTGPALPFAFLISGVAAALSAFCYAELACRCPSAGSAYHYSYICIGEGVAWLIGWALILEYTLGGAAAARGISPNLILFFGGEDRFPVLLARQTFFGVVIDPCAAIVVLVMTGLLCIGIKESSLSQAVITSMNISALIFVIIAGSYLGYNTGWPGYETSINYFPFGVDGFLAGSAVVFFSYVGFDCITSTAEEVKHPQRDLPFGIGVSLSICVILYMVVSAVIVGLVPYNALDPDTPISSIFNTYGLRWAEYIITTGAVTALCASLMGALLPQPRILLAMARDGLLPSFFSEINKHTQAPVNSTIVTGIFIAVLSFLMDVSELAGMVSVGTLLAFTIVAISVLILRYVPPVEVSVSRNRQSSDSVALQQDTGSQEVDALSTAKHPLLHKGASEGALRELKRRKIASWCITLSCLGVLVLTSAASSRILPRASRFIASGVGAVLIVCPLVVLSCTDEADASHYVGHSGGFRCPWVPFLPVICVLINTYLLINLGASTWIKVSIWLAAGAVIYLSYGRSHSLLNKNDGLIS</sequence>
<feature type="transmembrane region" description="Helical" evidence="7">
    <location>
        <begin position="307"/>
        <end position="329"/>
    </location>
</feature>
<name>A0AAV3Q226_LITER</name>
<reference evidence="9 10" key="1">
    <citation type="submission" date="2024-01" db="EMBL/GenBank/DDBJ databases">
        <title>The complete chloroplast genome sequence of Lithospermum erythrorhizon: insights into the phylogenetic relationship among Boraginaceae species and the maternal lineages of purple gromwells.</title>
        <authorList>
            <person name="Okada T."/>
            <person name="Watanabe K."/>
        </authorList>
    </citation>
    <scope>NUCLEOTIDE SEQUENCE [LARGE SCALE GENOMIC DNA]</scope>
</reference>
<keyword evidence="3 7" id="KW-0812">Transmembrane</keyword>
<comment type="caution">
    <text evidence="9">The sequence shown here is derived from an EMBL/GenBank/DDBJ whole genome shotgun (WGS) entry which is preliminary data.</text>
</comment>
<comment type="subcellular location">
    <subcellularLocation>
        <location evidence="1">Membrane</location>
        <topology evidence="1">Multi-pass membrane protein</topology>
    </subcellularLocation>
</comment>
<evidence type="ECO:0000256" key="4">
    <source>
        <dbReference type="ARBA" id="ARBA00022989"/>
    </source>
</evidence>
<feature type="transmembrane region" description="Helical" evidence="7">
    <location>
        <begin position="381"/>
        <end position="406"/>
    </location>
</feature>
<feature type="transmembrane region" description="Helical" evidence="7">
    <location>
        <begin position="95"/>
        <end position="116"/>
    </location>
</feature>
<feature type="transmembrane region" description="Helical" evidence="7">
    <location>
        <begin position="187"/>
        <end position="207"/>
    </location>
</feature>
<comment type="similarity">
    <text evidence="2">Belongs to the amino acid-polyamine-organocation (APC) superfamily. Cationic amino acid transporter (CAT) (TC 2.A.3.3) family.</text>
</comment>
<feature type="transmembrane region" description="Helical" evidence="7">
    <location>
        <begin position="227"/>
        <end position="249"/>
    </location>
</feature>
<feature type="transmembrane region" description="Helical" evidence="7">
    <location>
        <begin position="32"/>
        <end position="52"/>
    </location>
</feature>
<evidence type="ECO:0000313" key="9">
    <source>
        <dbReference type="EMBL" id="GAA0158122.1"/>
    </source>
</evidence>
<gene>
    <name evidence="9" type="ORF">LIER_15228</name>
</gene>
<dbReference type="PIRSF" id="PIRSF006060">
    <property type="entry name" value="AA_transporter"/>
    <property type="match status" value="1"/>
</dbReference>
<dbReference type="FunFam" id="1.20.1740.10:FF:000010">
    <property type="entry name" value="probable cationic amino acid transporter"/>
    <property type="match status" value="1"/>
</dbReference>